<proteinExistence type="predicted"/>
<evidence type="ECO:0000313" key="1">
    <source>
        <dbReference type="EMBL" id="RUT01956.1"/>
    </source>
</evidence>
<accession>A0AB37UAJ3</accession>
<organism evidence="1 2">
    <name type="scientific">Chroococcidiopsis cubana SAG 39.79</name>
    <dbReference type="NCBI Taxonomy" id="388085"/>
    <lineage>
        <taxon>Bacteria</taxon>
        <taxon>Bacillati</taxon>
        <taxon>Cyanobacteriota</taxon>
        <taxon>Cyanophyceae</taxon>
        <taxon>Chroococcidiopsidales</taxon>
        <taxon>Chroococcidiopsidaceae</taxon>
        <taxon>Chroococcidiopsis</taxon>
    </lineage>
</organism>
<keyword evidence="2" id="KW-1185">Reference proteome</keyword>
<reference evidence="1 2" key="1">
    <citation type="journal article" date="2019" name="Genome Biol. Evol.">
        <title>Day and night: Metabolic profiles and evolutionary relationships of six axenic non-marine cyanobacteria.</title>
        <authorList>
            <person name="Will S.E."/>
            <person name="Henke P."/>
            <person name="Boedeker C."/>
            <person name="Huang S."/>
            <person name="Brinkmann H."/>
            <person name="Rohde M."/>
            <person name="Jarek M."/>
            <person name="Friedl T."/>
            <person name="Seufert S."/>
            <person name="Schumacher M."/>
            <person name="Overmann J."/>
            <person name="Neumann-Schaal M."/>
            <person name="Petersen J."/>
        </authorList>
    </citation>
    <scope>NUCLEOTIDE SEQUENCE [LARGE SCALE GENOMIC DNA]</scope>
    <source>
        <strain evidence="1 2">SAG 39.79</strain>
    </source>
</reference>
<evidence type="ECO:0000313" key="2">
    <source>
        <dbReference type="Proteomes" id="UP000282574"/>
    </source>
</evidence>
<sequence length="95" mass="10800">MDATDKQIYSLVEQWCAARDRSSVSEALRQIALVANCLPQVPKQLTEEQQKCVFRWLESNHPNAYLWAISQRCVGHPATVWGLDASQKVAFALRK</sequence>
<protein>
    <recommendedName>
        <fullName evidence="3">Death domain-containing protein</fullName>
    </recommendedName>
</protein>
<gene>
    <name evidence="1" type="ORF">DSM107010_64280</name>
</gene>
<name>A0AB37UAJ3_9CYAN</name>
<dbReference type="Proteomes" id="UP000282574">
    <property type="component" value="Unassembled WGS sequence"/>
</dbReference>
<dbReference type="RefSeq" id="WP_106167351.1">
    <property type="nucleotide sequence ID" value="NZ_JAVKZF010000009.1"/>
</dbReference>
<comment type="caution">
    <text evidence="1">The sequence shown here is derived from an EMBL/GenBank/DDBJ whole genome shotgun (WGS) entry which is preliminary data.</text>
</comment>
<evidence type="ECO:0008006" key="3">
    <source>
        <dbReference type="Google" id="ProtNLM"/>
    </source>
</evidence>
<dbReference type="EMBL" id="RSCK01000118">
    <property type="protein sequence ID" value="RUT01956.1"/>
    <property type="molecule type" value="Genomic_DNA"/>
</dbReference>
<dbReference type="AlphaFoldDB" id="A0AB37UAJ3"/>